<name>A0AAV4RN26_CAEEX</name>
<organism evidence="2 3">
    <name type="scientific">Caerostris extrusa</name>
    <name type="common">Bark spider</name>
    <name type="synonym">Caerostris bankana</name>
    <dbReference type="NCBI Taxonomy" id="172846"/>
    <lineage>
        <taxon>Eukaryota</taxon>
        <taxon>Metazoa</taxon>
        <taxon>Ecdysozoa</taxon>
        <taxon>Arthropoda</taxon>
        <taxon>Chelicerata</taxon>
        <taxon>Arachnida</taxon>
        <taxon>Araneae</taxon>
        <taxon>Araneomorphae</taxon>
        <taxon>Entelegynae</taxon>
        <taxon>Araneoidea</taxon>
        <taxon>Araneidae</taxon>
        <taxon>Caerostris</taxon>
    </lineage>
</organism>
<gene>
    <name evidence="2" type="ORF">CEXT_585291</name>
</gene>
<evidence type="ECO:0008006" key="4">
    <source>
        <dbReference type="Google" id="ProtNLM"/>
    </source>
</evidence>
<evidence type="ECO:0000256" key="1">
    <source>
        <dbReference type="SAM" id="SignalP"/>
    </source>
</evidence>
<reference evidence="2 3" key="1">
    <citation type="submission" date="2021-06" db="EMBL/GenBank/DDBJ databases">
        <title>Caerostris extrusa draft genome.</title>
        <authorList>
            <person name="Kono N."/>
            <person name="Arakawa K."/>
        </authorList>
    </citation>
    <scope>NUCLEOTIDE SEQUENCE [LARGE SCALE GENOMIC DNA]</scope>
</reference>
<dbReference type="Proteomes" id="UP001054945">
    <property type="component" value="Unassembled WGS sequence"/>
</dbReference>
<keyword evidence="1" id="KW-0732">Signal</keyword>
<evidence type="ECO:0000313" key="3">
    <source>
        <dbReference type="Proteomes" id="UP001054945"/>
    </source>
</evidence>
<feature type="signal peptide" evidence="1">
    <location>
        <begin position="1"/>
        <end position="19"/>
    </location>
</feature>
<sequence length="93" mass="11384">MCGFLFSLQKLLAVLRLSGNRWCRSRFQVLLHFRGRHRRSNTYRGHRYWRVLMRAFPFRVNTSVIINFHLPQYMNNKNQEKNNEERANQLLTM</sequence>
<dbReference type="EMBL" id="BPLR01008097">
    <property type="protein sequence ID" value="GIY22029.1"/>
    <property type="molecule type" value="Genomic_DNA"/>
</dbReference>
<keyword evidence="3" id="KW-1185">Reference proteome</keyword>
<accession>A0AAV4RN26</accession>
<proteinExistence type="predicted"/>
<evidence type="ECO:0000313" key="2">
    <source>
        <dbReference type="EMBL" id="GIY22029.1"/>
    </source>
</evidence>
<feature type="chain" id="PRO_5043988585" description="Secreted protein" evidence="1">
    <location>
        <begin position="20"/>
        <end position="93"/>
    </location>
</feature>
<protein>
    <recommendedName>
        <fullName evidence="4">Secreted protein</fullName>
    </recommendedName>
</protein>
<dbReference type="AlphaFoldDB" id="A0AAV4RN26"/>
<comment type="caution">
    <text evidence="2">The sequence shown here is derived from an EMBL/GenBank/DDBJ whole genome shotgun (WGS) entry which is preliminary data.</text>
</comment>